<keyword evidence="3" id="KW-0237">DNA synthesis</keyword>
<comment type="similarity">
    <text evidence="1">Belongs to the ribonucleoside diphosphate reductase class-2 family.</text>
</comment>
<reference evidence="7 8" key="1">
    <citation type="submission" date="2018-08" db="EMBL/GenBank/DDBJ databases">
        <title>A genome reference for cultivated species of the human gut microbiota.</title>
        <authorList>
            <person name="Zou Y."/>
            <person name="Xue W."/>
            <person name="Luo G."/>
        </authorList>
    </citation>
    <scope>NUCLEOTIDE SEQUENCE [LARGE SCALE GENOMIC DNA]</scope>
    <source>
        <strain evidence="7 8">TF08-14</strain>
    </source>
</reference>
<comment type="catalytic activity">
    <reaction evidence="5">
        <text>a 2'-deoxyribonucleoside 5'-diphosphate + [thioredoxin]-disulfide + H2O = a ribonucleoside 5'-diphosphate + [thioredoxin]-dithiol</text>
        <dbReference type="Rhea" id="RHEA:23252"/>
        <dbReference type="Rhea" id="RHEA-COMP:10698"/>
        <dbReference type="Rhea" id="RHEA-COMP:10700"/>
        <dbReference type="ChEBI" id="CHEBI:15377"/>
        <dbReference type="ChEBI" id="CHEBI:29950"/>
        <dbReference type="ChEBI" id="CHEBI:50058"/>
        <dbReference type="ChEBI" id="CHEBI:57930"/>
        <dbReference type="ChEBI" id="CHEBI:73316"/>
        <dbReference type="EC" id="1.17.4.1"/>
    </reaction>
</comment>
<evidence type="ECO:0000256" key="3">
    <source>
        <dbReference type="ARBA" id="ARBA00022634"/>
    </source>
</evidence>
<evidence type="ECO:0000313" key="8">
    <source>
        <dbReference type="Proteomes" id="UP000260943"/>
    </source>
</evidence>
<accession>A0A3E4QPL0</accession>
<evidence type="ECO:0000313" key="7">
    <source>
        <dbReference type="EMBL" id="RGL07469.1"/>
    </source>
</evidence>
<dbReference type="GO" id="GO:0004748">
    <property type="term" value="F:ribonucleoside-diphosphate reductase activity, thioredoxin disulfide as acceptor"/>
    <property type="evidence" value="ECO:0007669"/>
    <property type="project" value="UniProtKB-EC"/>
</dbReference>
<dbReference type="Pfam" id="PF12637">
    <property type="entry name" value="TSCPD"/>
    <property type="match status" value="1"/>
</dbReference>
<dbReference type="GO" id="GO:0000166">
    <property type="term" value="F:nucleotide binding"/>
    <property type="evidence" value="ECO:0007669"/>
    <property type="project" value="UniProtKB-KW"/>
</dbReference>
<evidence type="ECO:0000256" key="5">
    <source>
        <dbReference type="ARBA" id="ARBA00047754"/>
    </source>
</evidence>
<name>A0A3E4QPL0_9ACTN</name>
<keyword evidence="4" id="KW-0547">Nucleotide-binding</keyword>
<dbReference type="EC" id="1.17.4.1" evidence="2"/>
<dbReference type="NCBIfam" id="TIGR03905">
    <property type="entry name" value="TIGR03905_4_Cys"/>
    <property type="match status" value="1"/>
</dbReference>
<organism evidence="7 8">
    <name type="scientific">Collinsella tanakaei</name>
    <dbReference type="NCBI Taxonomy" id="626935"/>
    <lineage>
        <taxon>Bacteria</taxon>
        <taxon>Bacillati</taxon>
        <taxon>Actinomycetota</taxon>
        <taxon>Coriobacteriia</taxon>
        <taxon>Coriobacteriales</taxon>
        <taxon>Coriobacteriaceae</taxon>
        <taxon>Collinsella</taxon>
    </lineage>
</organism>
<protein>
    <recommendedName>
        <fullName evidence="2">ribonucleoside-diphosphate reductase</fullName>
        <ecNumber evidence="2">1.17.4.1</ecNumber>
    </recommendedName>
</protein>
<evidence type="ECO:0000256" key="1">
    <source>
        <dbReference type="ARBA" id="ARBA00007405"/>
    </source>
</evidence>
<dbReference type="EMBL" id="QSRJ01000016">
    <property type="protein sequence ID" value="RGL07469.1"/>
    <property type="molecule type" value="Genomic_DNA"/>
</dbReference>
<dbReference type="InterPro" id="IPR023806">
    <property type="entry name" value="CHP03905"/>
</dbReference>
<gene>
    <name evidence="7" type="ORF">DXC81_10370</name>
</gene>
<dbReference type="GO" id="GO:0071897">
    <property type="term" value="P:DNA biosynthetic process"/>
    <property type="evidence" value="ECO:0007669"/>
    <property type="project" value="UniProtKB-KW"/>
</dbReference>
<dbReference type="InterPro" id="IPR024434">
    <property type="entry name" value="TSCPD_dom"/>
</dbReference>
<feature type="domain" description="TSCPD" evidence="6">
    <location>
        <begin position="5"/>
        <end position="82"/>
    </location>
</feature>
<evidence type="ECO:0000259" key="6">
    <source>
        <dbReference type="Pfam" id="PF12637"/>
    </source>
</evidence>
<evidence type="ECO:0000256" key="4">
    <source>
        <dbReference type="ARBA" id="ARBA00022741"/>
    </source>
</evidence>
<dbReference type="RefSeq" id="WP_009142036.1">
    <property type="nucleotide sequence ID" value="NZ_CABKQG010000008.1"/>
</dbReference>
<evidence type="ECO:0000256" key="2">
    <source>
        <dbReference type="ARBA" id="ARBA00012274"/>
    </source>
</evidence>
<proteinExistence type="inferred from homology"/>
<dbReference type="AlphaFoldDB" id="A0A3E4QPL0"/>
<dbReference type="GeneID" id="62759693"/>
<sequence>MISHDFTPRGVCARSIHVDLSDDGKVVESVSFVGGCNGNLKAIGKLVAGMPVNRVVELLQGNTCGPRSTSCADQLTLALREAAAEA</sequence>
<dbReference type="Proteomes" id="UP000260943">
    <property type="component" value="Unassembled WGS sequence"/>
</dbReference>
<comment type="caution">
    <text evidence="7">The sequence shown here is derived from an EMBL/GenBank/DDBJ whole genome shotgun (WGS) entry which is preliminary data.</text>
</comment>